<evidence type="ECO:0000259" key="4">
    <source>
        <dbReference type="PROSITE" id="PS50181"/>
    </source>
</evidence>
<dbReference type="SUPFAM" id="SSF81383">
    <property type="entry name" value="F-box domain"/>
    <property type="match status" value="1"/>
</dbReference>
<dbReference type="InterPro" id="IPR002110">
    <property type="entry name" value="Ankyrin_rpt"/>
</dbReference>
<keyword evidence="2 3" id="KW-0040">ANK repeat</keyword>
<dbReference type="InterPro" id="IPR036770">
    <property type="entry name" value="Ankyrin_rpt-contain_sf"/>
</dbReference>
<protein>
    <recommendedName>
        <fullName evidence="4">F-box domain-containing protein</fullName>
    </recommendedName>
</protein>
<dbReference type="Pfam" id="PF00646">
    <property type="entry name" value="F-box"/>
    <property type="match status" value="1"/>
</dbReference>
<name>A0A117NT86_PENFR</name>
<dbReference type="InterPro" id="IPR036047">
    <property type="entry name" value="F-box-like_dom_sf"/>
</dbReference>
<dbReference type="SUPFAM" id="SSF48403">
    <property type="entry name" value="Ankyrin repeat"/>
    <property type="match status" value="1"/>
</dbReference>
<dbReference type="Pfam" id="PF12796">
    <property type="entry name" value="Ank_2"/>
    <property type="match status" value="2"/>
</dbReference>
<organism evidence="5 6">
    <name type="scientific">Penicillium freii</name>
    <dbReference type="NCBI Taxonomy" id="48697"/>
    <lineage>
        <taxon>Eukaryota</taxon>
        <taxon>Fungi</taxon>
        <taxon>Dikarya</taxon>
        <taxon>Ascomycota</taxon>
        <taxon>Pezizomycotina</taxon>
        <taxon>Eurotiomycetes</taxon>
        <taxon>Eurotiomycetidae</taxon>
        <taxon>Eurotiales</taxon>
        <taxon>Aspergillaceae</taxon>
        <taxon>Penicillium</taxon>
    </lineage>
</organism>
<sequence length="589" mass="66434">MSLSNPAPSEPKTIETIEAACRLFGYLHANSPRPPTFWPDEVELIYFIVMNYSEPGQTITTSSSSGVSISIPQALSPTQFPFPKTWLTHKRRAQRAAKVFLINAKRIFFTTDAFQDWRRQQFTTSILDLPNELLQLIAAWLPERSLATLSRLNRRLFNVIGYELWRLDRTLRALKWSLGHCQLTVCDKAVEELSKIPESMCKESTWKLFPVMNTNNIHMLESMASKDGFIRQLYRQFLIDTLSDNLRYSNPPHTYPLHTLISIEEVLKLGADPNGLSDDPCLHEVGLGLGHIPMLFIAICGSYSLFADFLRHQRYESQYFYFSKPRGNVKDVRLFLKYGADPNAHMSDKTSALHVAVSLCNFMGKTQIVKALIKYGTNANAIGPQGKTPLHLAVTRDNYFRFHDLSKGTINALLQAPGVDLNPRDENGRTPLSIAAGLDSAVSVWFAKTMLEKPNVDINSQDIHGKTVLYHSVESKNIKTAKLLLSRPDIDPNLNTTYLPLFFAVSNKMTTMVKSLLSTKATDPNWKDNNGRLALTLPTSRDIIKLLVEAGAELDIRDSTGLTARETISRAGINVEQLMHPSRKRKRRS</sequence>
<evidence type="ECO:0000256" key="3">
    <source>
        <dbReference type="PROSITE-ProRule" id="PRU00023"/>
    </source>
</evidence>
<evidence type="ECO:0000313" key="5">
    <source>
        <dbReference type="EMBL" id="KUM66982.1"/>
    </source>
</evidence>
<gene>
    <name evidence="5" type="ORF">ACN42_g74</name>
</gene>
<accession>A0A117NT86</accession>
<comment type="caution">
    <text evidence="5">The sequence shown here is derived from an EMBL/GenBank/DDBJ whole genome shotgun (WGS) entry which is preliminary data.</text>
</comment>
<keyword evidence="6" id="KW-1185">Reference proteome</keyword>
<dbReference type="PANTHER" id="PTHR24180:SF45">
    <property type="entry name" value="POLY [ADP-RIBOSE] POLYMERASE TANKYRASE"/>
    <property type="match status" value="1"/>
</dbReference>
<dbReference type="PROSITE" id="PS50181">
    <property type="entry name" value="FBOX"/>
    <property type="match status" value="1"/>
</dbReference>
<dbReference type="InterPro" id="IPR051637">
    <property type="entry name" value="Ank_repeat_dom-contain_49"/>
</dbReference>
<dbReference type="Gene3D" id="1.25.40.20">
    <property type="entry name" value="Ankyrin repeat-containing domain"/>
    <property type="match status" value="2"/>
</dbReference>
<evidence type="ECO:0000256" key="1">
    <source>
        <dbReference type="ARBA" id="ARBA00022737"/>
    </source>
</evidence>
<dbReference type="PROSITE" id="PS50088">
    <property type="entry name" value="ANK_REPEAT"/>
    <property type="match status" value="1"/>
</dbReference>
<dbReference type="AlphaFoldDB" id="A0A117NT86"/>
<evidence type="ECO:0000256" key="2">
    <source>
        <dbReference type="ARBA" id="ARBA00023043"/>
    </source>
</evidence>
<dbReference type="PANTHER" id="PTHR24180">
    <property type="entry name" value="CYCLIN-DEPENDENT KINASE INHIBITOR 2C-RELATED"/>
    <property type="match status" value="1"/>
</dbReference>
<keyword evidence="1" id="KW-0677">Repeat</keyword>
<feature type="domain" description="F-box" evidence="4">
    <location>
        <begin position="123"/>
        <end position="174"/>
    </location>
</feature>
<dbReference type="InterPro" id="IPR001810">
    <property type="entry name" value="F-box_dom"/>
</dbReference>
<reference evidence="5 6" key="1">
    <citation type="submission" date="2015-10" db="EMBL/GenBank/DDBJ databases">
        <title>Genome sequencing of Penicillium freii.</title>
        <authorList>
            <person name="Nguyen H.D."/>
            <person name="Visagie C.M."/>
            <person name="Seifert K.A."/>
        </authorList>
    </citation>
    <scope>NUCLEOTIDE SEQUENCE [LARGE SCALE GENOMIC DNA]</scope>
    <source>
        <strain evidence="5 6">DAOM 242723</strain>
    </source>
</reference>
<dbReference type="EMBL" id="LLXE01000001">
    <property type="protein sequence ID" value="KUM66982.1"/>
    <property type="molecule type" value="Genomic_DNA"/>
</dbReference>
<evidence type="ECO:0000313" key="6">
    <source>
        <dbReference type="Proteomes" id="UP000055045"/>
    </source>
</evidence>
<dbReference type="STRING" id="48697.A0A117NT86"/>
<dbReference type="Proteomes" id="UP000055045">
    <property type="component" value="Unassembled WGS sequence"/>
</dbReference>
<feature type="repeat" description="ANK" evidence="3">
    <location>
        <begin position="385"/>
        <end position="426"/>
    </location>
</feature>
<dbReference type="SMART" id="SM00248">
    <property type="entry name" value="ANK"/>
    <property type="match status" value="7"/>
</dbReference>
<proteinExistence type="predicted"/>